<keyword evidence="1" id="KW-0812">Transmembrane</keyword>
<keyword evidence="1" id="KW-1133">Transmembrane helix</keyword>
<sequence length="220" mass="24764">MVRSVFAKAFALTLVIFLLGVFVSNYFAEQRASFFLFELSKVGSSLNDAKTTLLYFETLKDTPDFCRNFPFFVAKFADRVDALGNDLTRLEEVDAGSLELVELKKNYTLLNAQLWLYLVNLRRQCPEAAFDTVLYFYSNLAGPQGCVDCQKQGAELTALRASRPNLYVFAFEANLGLDFLDVLKKQYRVSALPALVVNERKTLQGYRSGQEIEAALSQAV</sequence>
<protein>
    <recommendedName>
        <fullName evidence="5">Thioredoxin family protein</fullName>
    </recommendedName>
</protein>
<evidence type="ECO:0000313" key="3">
    <source>
        <dbReference type="EMBL" id="MBS3062446.1"/>
    </source>
</evidence>
<dbReference type="Proteomes" id="UP000564964">
    <property type="component" value="Unassembled WGS sequence"/>
</dbReference>
<dbReference type="EMBL" id="JAGVWE010000002">
    <property type="protein sequence ID" value="MBS3062446.1"/>
    <property type="molecule type" value="Genomic_DNA"/>
</dbReference>
<evidence type="ECO:0000313" key="4">
    <source>
        <dbReference type="Proteomes" id="UP000564964"/>
    </source>
</evidence>
<dbReference type="EMBL" id="DUGH01000098">
    <property type="protein sequence ID" value="HIH16544.1"/>
    <property type="molecule type" value="Genomic_DNA"/>
</dbReference>
<dbReference type="Gene3D" id="3.40.30.10">
    <property type="entry name" value="Glutaredoxin"/>
    <property type="match status" value="1"/>
</dbReference>
<reference evidence="3" key="2">
    <citation type="submission" date="2021-03" db="EMBL/GenBank/DDBJ databases">
        <authorList>
            <person name="Jaffe A."/>
        </authorList>
    </citation>
    <scope>NUCLEOTIDE SEQUENCE</scope>
    <source>
        <strain evidence="3">RIFCSPLOWO2_01_FULL_58_19</strain>
    </source>
</reference>
<feature type="transmembrane region" description="Helical" evidence="1">
    <location>
        <begin position="6"/>
        <end position="28"/>
    </location>
</feature>
<dbReference type="AlphaFoldDB" id="A0A7J4JGU2"/>
<dbReference type="SUPFAM" id="SSF52833">
    <property type="entry name" value="Thioredoxin-like"/>
    <property type="match status" value="1"/>
</dbReference>
<organism evidence="2 4">
    <name type="scientific">Candidatus Iainarchaeum sp</name>
    <dbReference type="NCBI Taxonomy" id="3101447"/>
    <lineage>
        <taxon>Archaea</taxon>
        <taxon>Candidatus Iainarchaeota</taxon>
        <taxon>Candidatus Iainarchaeia</taxon>
        <taxon>Candidatus Iainarchaeales</taxon>
        <taxon>Candidatus Iainarchaeaceae</taxon>
        <taxon>Candidatus Iainarchaeum</taxon>
    </lineage>
</organism>
<evidence type="ECO:0000313" key="2">
    <source>
        <dbReference type="EMBL" id="HIH16544.1"/>
    </source>
</evidence>
<name>A0A7J4JGU2_9ARCH</name>
<keyword evidence="1" id="KW-0472">Membrane</keyword>
<dbReference type="InterPro" id="IPR036249">
    <property type="entry name" value="Thioredoxin-like_sf"/>
</dbReference>
<proteinExistence type="predicted"/>
<evidence type="ECO:0000256" key="1">
    <source>
        <dbReference type="SAM" id="Phobius"/>
    </source>
</evidence>
<comment type="caution">
    <text evidence="2">The sequence shown here is derived from an EMBL/GenBank/DDBJ whole genome shotgun (WGS) entry which is preliminary data.</text>
</comment>
<accession>A0A7J4JGU2</accession>
<reference evidence="3" key="3">
    <citation type="submission" date="2021-05" db="EMBL/GenBank/DDBJ databases">
        <title>Protein family content uncovers lineage relationships and bacterial pathway maintenance mechanisms in DPANN archaea.</title>
        <authorList>
            <person name="Castelle C.J."/>
            <person name="Meheust R."/>
            <person name="Jaffe A.L."/>
            <person name="Seitz K."/>
            <person name="Gong X."/>
            <person name="Baker B.J."/>
            <person name="Banfield J.F."/>
        </authorList>
    </citation>
    <scope>NUCLEOTIDE SEQUENCE</scope>
    <source>
        <strain evidence="3">RIFCSPLOWO2_01_FULL_58_19</strain>
    </source>
</reference>
<reference evidence="2" key="1">
    <citation type="journal article" date="2020" name="bioRxiv">
        <title>A rank-normalized archaeal taxonomy based on genome phylogeny resolves widespread incomplete and uneven classifications.</title>
        <authorList>
            <person name="Rinke C."/>
            <person name="Chuvochina M."/>
            <person name="Mussig A.J."/>
            <person name="Chaumeil P.-A."/>
            <person name="Waite D.W."/>
            <person name="Whitman W.B."/>
            <person name="Parks D.H."/>
            <person name="Hugenholtz P."/>
        </authorList>
    </citation>
    <scope>NUCLEOTIDE SEQUENCE</scope>
    <source>
        <strain evidence="2">UBA10219</strain>
    </source>
</reference>
<evidence type="ECO:0008006" key="5">
    <source>
        <dbReference type="Google" id="ProtNLM"/>
    </source>
</evidence>
<gene>
    <name evidence="2" type="ORF">HA252_04020</name>
    <name evidence="3" type="ORF">J4203_01110</name>
</gene>
<dbReference type="Proteomes" id="UP000678237">
    <property type="component" value="Unassembled WGS sequence"/>
</dbReference>